<evidence type="ECO:0000313" key="3">
    <source>
        <dbReference type="Proteomes" id="UP001590950"/>
    </source>
</evidence>
<dbReference type="Proteomes" id="UP001590950">
    <property type="component" value="Unassembled WGS sequence"/>
</dbReference>
<dbReference type="EMBL" id="JBEFKJ010000011">
    <property type="protein sequence ID" value="KAL2043657.1"/>
    <property type="molecule type" value="Genomic_DNA"/>
</dbReference>
<accession>A0ABR4ACW2</accession>
<dbReference type="InterPro" id="IPR013216">
    <property type="entry name" value="Methyltransf_11"/>
</dbReference>
<protein>
    <recommendedName>
        <fullName evidence="1">Methyltransferase type 11 domain-containing protein</fullName>
    </recommendedName>
</protein>
<proteinExistence type="predicted"/>
<dbReference type="Pfam" id="PF08241">
    <property type="entry name" value="Methyltransf_11"/>
    <property type="match status" value="1"/>
</dbReference>
<feature type="domain" description="Methyltransferase type 11" evidence="1">
    <location>
        <begin position="70"/>
        <end position="177"/>
    </location>
</feature>
<dbReference type="PANTHER" id="PTHR43591:SF105">
    <property type="entry name" value="METHYLTRANSFERASE DOMAIN-CONTAINING PROTEIN-RELATED"/>
    <property type="match status" value="1"/>
</dbReference>
<sequence length="307" mass="33362">MPATMSTTDTDTMHKHQTNDMQGILSSMFEGPLAKTYNDRTGGCNIILANHLINLTTPHLPAPTEPLRILDNACGPAVLTTQCMRNEAITAHQELHISATDTSADFITANRALISSNPNWTCAGRLVDTDVMNGMDLAFPDNTFDVSFTSLGIFAFPDPVRGAAELYRTLKAGGVAALTTWKRVGWMPLLHEVEQMLQPGCEPTHFPLVEAWMGRGKLEQTLRDGGFEDVVEGEVVGHAWWPSVEEAAGRLAETTRMMVGSGWTVGEKEKMEGGFLDVLRAGGQHVRRGQGGEVGVEMVAWTAVAKK</sequence>
<dbReference type="InterPro" id="IPR029063">
    <property type="entry name" value="SAM-dependent_MTases_sf"/>
</dbReference>
<keyword evidence="3" id="KW-1185">Reference proteome</keyword>
<organism evidence="2 3">
    <name type="scientific">Stereocaulon virgatum</name>
    <dbReference type="NCBI Taxonomy" id="373712"/>
    <lineage>
        <taxon>Eukaryota</taxon>
        <taxon>Fungi</taxon>
        <taxon>Dikarya</taxon>
        <taxon>Ascomycota</taxon>
        <taxon>Pezizomycotina</taxon>
        <taxon>Lecanoromycetes</taxon>
        <taxon>OSLEUM clade</taxon>
        <taxon>Lecanoromycetidae</taxon>
        <taxon>Lecanorales</taxon>
        <taxon>Lecanorineae</taxon>
        <taxon>Stereocaulaceae</taxon>
        <taxon>Stereocaulon</taxon>
    </lineage>
</organism>
<reference evidence="2 3" key="1">
    <citation type="submission" date="2024-09" db="EMBL/GenBank/DDBJ databases">
        <title>Rethinking Asexuality: The Enigmatic Case of Functional Sexual Genes in Lepraria (Stereocaulaceae).</title>
        <authorList>
            <person name="Doellman M."/>
            <person name="Sun Y."/>
            <person name="Barcenas-Pena A."/>
            <person name="Lumbsch H.T."/>
            <person name="Grewe F."/>
        </authorList>
    </citation>
    <scope>NUCLEOTIDE SEQUENCE [LARGE SCALE GENOMIC DNA]</scope>
    <source>
        <strain evidence="2 3">Mercado 3170</strain>
    </source>
</reference>
<evidence type="ECO:0000259" key="1">
    <source>
        <dbReference type="Pfam" id="PF08241"/>
    </source>
</evidence>
<comment type="caution">
    <text evidence="2">The sequence shown here is derived from an EMBL/GenBank/DDBJ whole genome shotgun (WGS) entry which is preliminary data.</text>
</comment>
<dbReference type="SUPFAM" id="SSF53335">
    <property type="entry name" value="S-adenosyl-L-methionine-dependent methyltransferases"/>
    <property type="match status" value="1"/>
</dbReference>
<evidence type="ECO:0000313" key="2">
    <source>
        <dbReference type="EMBL" id="KAL2043657.1"/>
    </source>
</evidence>
<dbReference type="PANTHER" id="PTHR43591">
    <property type="entry name" value="METHYLTRANSFERASE"/>
    <property type="match status" value="1"/>
</dbReference>
<gene>
    <name evidence="2" type="ORF">N7G274_003964</name>
</gene>
<dbReference type="Gene3D" id="3.40.50.150">
    <property type="entry name" value="Vaccinia Virus protein VP39"/>
    <property type="match status" value="1"/>
</dbReference>
<name>A0ABR4ACW2_9LECA</name>